<feature type="transmembrane region" description="Helical" evidence="1">
    <location>
        <begin position="6"/>
        <end position="33"/>
    </location>
</feature>
<protein>
    <submittedName>
        <fullName evidence="3">Amidohydrolase</fullName>
    </submittedName>
</protein>
<evidence type="ECO:0000259" key="2">
    <source>
        <dbReference type="Pfam" id="PF04909"/>
    </source>
</evidence>
<dbReference type="Pfam" id="PF04909">
    <property type="entry name" value="Amidohydro_2"/>
    <property type="match status" value="1"/>
</dbReference>
<evidence type="ECO:0000256" key="1">
    <source>
        <dbReference type="SAM" id="Phobius"/>
    </source>
</evidence>
<accession>A0A0Q9YKB9</accession>
<name>A0A0Q9YKB9_9GAMM</name>
<dbReference type="STRING" id="437022.CC99x_01777"/>
<evidence type="ECO:0000313" key="3">
    <source>
        <dbReference type="EMBL" id="KRG18066.1"/>
    </source>
</evidence>
<dbReference type="Gene3D" id="3.20.20.140">
    <property type="entry name" value="Metal-dependent hydrolases"/>
    <property type="match status" value="1"/>
</dbReference>
<dbReference type="InterPro" id="IPR032466">
    <property type="entry name" value="Metal_Hydrolase"/>
</dbReference>
<keyword evidence="1" id="KW-0472">Membrane</keyword>
<proteinExistence type="predicted"/>
<keyword evidence="3" id="KW-0378">Hydrolase</keyword>
<dbReference type="AlphaFoldDB" id="A0A0Q9YKB9"/>
<dbReference type="InterPro" id="IPR006680">
    <property type="entry name" value="Amidohydro-rel"/>
</dbReference>
<comment type="caution">
    <text evidence="3">The sequence shown here is derived from an EMBL/GenBank/DDBJ whole genome shotgun (WGS) entry which is preliminary data.</text>
</comment>
<reference evidence="3" key="1">
    <citation type="submission" date="2015-09" db="EMBL/GenBank/DDBJ databases">
        <title>Draft Genome Sequences of Two Novel Amoeba-resistant Intranuclear Bacteria, Candidatus Berkiella cookevillensis and Candidatus Berkiella aquae.</title>
        <authorList>
            <person name="Mehari Y.T."/>
            <person name="Arivett B.A."/>
            <person name="Farone A.L."/>
            <person name="Gunderson J.H."/>
            <person name="Farone M.B."/>
        </authorList>
    </citation>
    <scope>NUCLEOTIDE SEQUENCE [LARGE SCALE GENOMIC DNA]</scope>
    <source>
        <strain evidence="3">CC99</strain>
    </source>
</reference>
<dbReference type="GO" id="GO:0016787">
    <property type="term" value="F:hydrolase activity"/>
    <property type="evidence" value="ECO:0007669"/>
    <property type="project" value="UniProtKB-KW"/>
</dbReference>
<keyword evidence="1" id="KW-0812">Transmembrane</keyword>
<dbReference type="EMBL" id="LKHV01000009">
    <property type="protein sequence ID" value="KRG18066.1"/>
    <property type="molecule type" value="Genomic_DNA"/>
</dbReference>
<dbReference type="PATRIC" id="fig|1590042.3.peg.1806"/>
<keyword evidence="1" id="KW-1133">Transmembrane helix</keyword>
<feature type="domain" description="Amidohydrolase-related" evidence="2">
    <location>
        <begin position="176"/>
        <end position="306"/>
    </location>
</feature>
<feature type="transmembrane region" description="Helical" evidence="1">
    <location>
        <begin position="45"/>
        <end position="67"/>
    </location>
</feature>
<sequence length="447" mass="51155">MTKVHSAIIMSVVVFAKVIFLTTILYIYVLSLIDKIYWVKTMKKFSIISFGIVIFACVTLFLLLPILGGKHPIYSGKALSKEAQSLVDAAFKDLPEEWLDYHVHVVGMGTEDLFVNPKMQSLWNPYQYYRYLVYLRASGITDISKANEQYIARLKALRAQFPKPGKMHLLAFDKFYERNGDANIDETEFYVSNDYVYKLAQRDPSLFVPVISVHPYRKDALEAIKAWHQKGVRFIKWLPNAMGMDPMDENLEAFYRLVKDLDMVILTHVGEEIAVDAEAHQAYGNPLRWRNALSIGTKVIFAHAGSLGTCEDFESRDSSGVSPEVDCFDLTVRLLKEDKYRNNLFADISSITSFNRKEKVIETLVSGEDLQTRLVNGSDYPIPAINAMVSTYQLVSRGFISQEQAKYLKEIYYYNPLIFDFVLKRTLSSPQSAKNFDVKIFLNHEAL</sequence>
<gene>
    <name evidence="3" type="ORF">CC99x_01777</name>
</gene>
<dbReference type="SUPFAM" id="SSF51556">
    <property type="entry name" value="Metallo-dependent hydrolases"/>
    <property type="match status" value="1"/>
</dbReference>
<organism evidence="3">
    <name type="scientific">Candidatus Berkiella cookevillensis</name>
    <dbReference type="NCBI Taxonomy" id="437022"/>
    <lineage>
        <taxon>Bacteria</taxon>
        <taxon>Pseudomonadati</taxon>
        <taxon>Pseudomonadota</taxon>
        <taxon>Gammaproteobacteria</taxon>
        <taxon>Candidatus Berkiellales</taxon>
        <taxon>Candidatus Berkiellaceae</taxon>
        <taxon>Candidatus Berkiella</taxon>
    </lineage>
</organism>